<reference evidence="1" key="1">
    <citation type="journal article" date="2014" name="Int. J. Syst. Evol. Microbiol.">
        <title>Complete genome sequence of Corynebacterium casei LMG S-19264T (=DSM 44701T), isolated from a smear-ripened cheese.</title>
        <authorList>
            <consortium name="US DOE Joint Genome Institute (JGI-PGF)"/>
            <person name="Walter F."/>
            <person name="Albersmeier A."/>
            <person name="Kalinowski J."/>
            <person name="Ruckert C."/>
        </authorList>
    </citation>
    <scope>NUCLEOTIDE SEQUENCE</scope>
    <source>
        <strain evidence="1">CGMCC 1.15725</strain>
    </source>
</reference>
<gene>
    <name evidence="1" type="ORF">GCM10011611_20550</name>
</gene>
<accession>A0A8J3E1S2</accession>
<name>A0A8J3E1S2_9PROT</name>
<evidence type="ECO:0000313" key="2">
    <source>
        <dbReference type="Proteomes" id="UP000646365"/>
    </source>
</evidence>
<evidence type="ECO:0000313" key="1">
    <source>
        <dbReference type="EMBL" id="GGF14644.1"/>
    </source>
</evidence>
<protein>
    <submittedName>
        <fullName evidence="1">Uncharacterized protein</fullName>
    </submittedName>
</protein>
<keyword evidence="2" id="KW-1185">Reference proteome</keyword>
<proteinExistence type="predicted"/>
<dbReference type="Proteomes" id="UP000646365">
    <property type="component" value="Unassembled WGS sequence"/>
</dbReference>
<dbReference type="EMBL" id="BMJQ01000004">
    <property type="protein sequence ID" value="GGF14644.1"/>
    <property type="molecule type" value="Genomic_DNA"/>
</dbReference>
<comment type="caution">
    <text evidence="1">The sequence shown here is derived from an EMBL/GenBank/DDBJ whole genome shotgun (WGS) entry which is preliminary data.</text>
</comment>
<sequence length="69" mass="7323">MATDTPRARAAAANDRSSATVANIASPSKSGSFDIDILATMTFIHFYFENAASATNLPDPQGDTEMRDV</sequence>
<organism evidence="1 2">
    <name type="scientific">Aliidongia dinghuensis</name>
    <dbReference type="NCBI Taxonomy" id="1867774"/>
    <lineage>
        <taxon>Bacteria</taxon>
        <taxon>Pseudomonadati</taxon>
        <taxon>Pseudomonadota</taxon>
        <taxon>Alphaproteobacteria</taxon>
        <taxon>Rhodospirillales</taxon>
        <taxon>Dongiaceae</taxon>
        <taxon>Aliidongia</taxon>
    </lineage>
</organism>
<dbReference type="AlphaFoldDB" id="A0A8J3E1S2"/>
<reference evidence="1" key="2">
    <citation type="submission" date="2020-09" db="EMBL/GenBank/DDBJ databases">
        <authorList>
            <person name="Sun Q."/>
            <person name="Zhou Y."/>
        </authorList>
    </citation>
    <scope>NUCLEOTIDE SEQUENCE</scope>
    <source>
        <strain evidence="1">CGMCC 1.15725</strain>
    </source>
</reference>